<accession>A0A3A8I8L5</accession>
<dbReference type="SUPFAM" id="SSF54736">
    <property type="entry name" value="ClpS-like"/>
    <property type="match status" value="1"/>
</dbReference>
<sequence>MAQKHQHDDGQVVTEAVPKQKLKRPTLYKVLLHNDNYTTREFVVAVLKEIFHKSETDAVQIMMHVHYNGIGVAGVYTYDVAETKLKTVEAAARDNGFPLRLSMEPEEG</sequence>
<comment type="function">
    <text evidence="1">Involved in the modulation of the specificity of the ClpAP-mediated ATP-dependent protein degradation.</text>
</comment>
<dbReference type="HAMAP" id="MF_00302">
    <property type="entry name" value="ClpS"/>
    <property type="match status" value="1"/>
</dbReference>
<comment type="caution">
    <text evidence="3">The sequence shown here is derived from an EMBL/GenBank/DDBJ whole genome shotgun (WGS) entry which is preliminary data.</text>
</comment>
<dbReference type="InterPro" id="IPR003769">
    <property type="entry name" value="ClpS_core"/>
</dbReference>
<dbReference type="GO" id="GO:0006508">
    <property type="term" value="P:proteolysis"/>
    <property type="evidence" value="ECO:0007669"/>
    <property type="project" value="UniProtKB-UniRule"/>
</dbReference>
<dbReference type="PANTHER" id="PTHR33473:SF19">
    <property type="entry name" value="ATP-DEPENDENT CLP PROTEASE ADAPTER PROTEIN CLPS"/>
    <property type="match status" value="1"/>
</dbReference>
<dbReference type="InterPro" id="IPR022935">
    <property type="entry name" value="ClpS"/>
</dbReference>
<evidence type="ECO:0000259" key="2">
    <source>
        <dbReference type="Pfam" id="PF02617"/>
    </source>
</evidence>
<feature type="domain" description="Adaptor protein ClpS core" evidence="2">
    <location>
        <begin position="23"/>
        <end position="101"/>
    </location>
</feature>
<evidence type="ECO:0000313" key="4">
    <source>
        <dbReference type="Proteomes" id="UP000563426"/>
    </source>
</evidence>
<keyword evidence="4" id="KW-1185">Reference proteome</keyword>
<keyword evidence="3" id="KW-0378">Hydrolase</keyword>
<protein>
    <recommendedName>
        <fullName evidence="1">ATP-dependent Clp protease adapter protein ClpS</fullName>
    </recommendedName>
</protein>
<gene>
    <name evidence="1" type="primary">clpS</name>
    <name evidence="3" type="ORF">HMI49_09840</name>
</gene>
<dbReference type="FunFam" id="3.30.1390.10:FF:000002">
    <property type="entry name" value="ATP-dependent Clp protease adapter protein ClpS"/>
    <property type="match status" value="1"/>
</dbReference>
<dbReference type="InterPro" id="IPR014719">
    <property type="entry name" value="Ribosomal_bL12_C/ClpS-like"/>
</dbReference>
<dbReference type="Gene3D" id="3.30.1390.10">
    <property type="match status" value="1"/>
</dbReference>
<dbReference type="Pfam" id="PF02617">
    <property type="entry name" value="ClpS"/>
    <property type="match status" value="1"/>
</dbReference>
<proteinExistence type="inferred from homology"/>
<reference evidence="3 4" key="1">
    <citation type="submission" date="2020-05" db="EMBL/GenBank/DDBJ databases">
        <authorList>
            <person name="Whitworth D."/>
        </authorList>
    </citation>
    <scope>NUCLEOTIDE SEQUENCE [LARGE SCALE GENOMIC DNA]</scope>
    <source>
        <strain evidence="3 4">AB043B</strain>
    </source>
</reference>
<name>A0A3A8I8L5_9BACT</name>
<dbReference type="Proteomes" id="UP000563426">
    <property type="component" value="Unassembled WGS sequence"/>
</dbReference>
<dbReference type="EMBL" id="JABFJV010000039">
    <property type="protein sequence ID" value="NOK33498.1"/>
    <property type="molecule type" value="Genomic_DNA"/>
</dbReference>
<dbReference type="OrthoDB" id="9796121at2"/>
<evidence type="ECO:0000256" key="1">
    <source>
        <dbReference type="HAMAP-Rule" id="MF_00302"/>
    </source>
</evidence>
<dbReference type="PANTHER" id="PTHR33473">
    <property type="entry name" value="ATP-DEPENDENT CLP PROTEASE ADAPTER PROTEIN CLPS1, CHLOROPLASTIC"/>
    <property type="match status" value="1"/>
</dbReference>
<dbReference type="AlphaFoldDB" id="A0A3A8I8L5"/>
<evidence type="ECO:0000313" key="3">
    <source>
        <dbReference type="EMBL" id="NOK33498.1"/>
    </source>
</evidence>
<comment type="subunit">
    <text evidence="1">Binds to the N-terminal domain of the chaperone ClpA.</text>
</comment>
<organism evidence="3 4">
    <name type="scientific">Corallococcus exercitus</name>
    <dbReference type="NCBI Taxonomy" id="2316736"/>
    <lineage>
        <taxon>Bacteria</taxon>
        <taxon>Pseudomonadati</taxon>
        <taxon>Myxococcota</taxon>
        <taxon>Myxococcia</taxon>
        <taxon>Myxococcales</taxon>
        <taxon>Cystobacterineae</taxon>
        <taxon>Myxococcaceae</taxon>
        <taxon>Corallococcus</taxon>
    </lineage>
</organism>
<dbReference type="RefSeq" id="WP_014399347.1">
    <property type="nucleotide sequence ID" value="NZ_JABFJV010000039.1"/>
</dbReference>
<keyword evidence="3" id="KW-0645">Protease</keyword>
<dbReference type="GO" id="GO:0030163">
    <property type="term" value="P:protein catabolic process"/>
    <property type="evidence" value="ECO:0007669"/>
    <property type="project" value="InterPro"/>
</dbReference>
<comment type="similarity">
    <text evidence="1">Belongs to the ClpS family.</text>
</comment>
<dbReference type="GO" id="GO:0008233">
    <property type="term" value="F:peptidase activity"/>
    <property type="evidence" value="ECO:0007669"/>
    <property type="project" value="UniProtKB-KW"/>
</dbReference>